<keyword evidence="2" id="KW-0812">Transmembrane</keyword>
<organism evidence="4 5">
    <name type="scientific">Klebsormidium nitens</name>
    <name type="common">Green alga</name>
    <name type="synonym">Ulothrix nitens</name>
    <dbReference type="NCBI Taxonomy" id="105231"/>
    <lineage>
        <taxon>Eukaryota</taxon>
        <taxon>Viridiplantae</taxon>
        <taxon>Streptophyta</taxon>
        <taxon>Klebsormidiophyceae</taxon>
        <taxon>Klebsormidiales</taxon>
        <taxon>Klebsormidiaceae</taxon>
        <taxon>Klebsormidium</taxon>
    </lineage>
</organism>
<dbReference type="OrthoDB" id="1905162at2759"/>
<dbReference type="PANTHER" id="PTHR12956">
    <property type="entry name" value="ALKALINE CERAMIDASE-RELATED"/>
    <property type="match status" value="1"/>
</dbReference>
<keyword evidence="2" id="KW-1133">Transmembrane helix</keyword>
<proteinExistence type="predicted"/>
<accession>A0A1Y1HPC8</accession>
<feature type="region of interest" description="Disordered" evidence="1">
    <location>
        <begin position="182"/>
        <end position="252"/>
    </location>
</feature>
<feature type="transmembrane region" description="Helical" evidence="2">
    <location>
        <begin position="29"/>
        <end position="51"/>
    </location>
</feature>
<keyword evidence="5" id="KW-1185">Reference proteome</keyword>
<dbReference type="AlphaFoldDB" id="A0A1Y1HPC8"/>
<sequence>MYLGYSRKGSPLTPRGSARRRHLSRPERVGRSAVVYLGLVLVGIVLFGAAVHNVRFFFRRGSQADILSEGQLGNLRLSGDTQPHIGIDTDVLLDGGEGSKEEHTALAVSKERSLVEAGDDTTLFLDSGAEDKLLGGVEMAGEIRGVHRGSSNAGKGAVKREWEEEKEVLDEVEIALHKLDGGAVENSDEEDRGAVGEKEGSEEFEMETDAEGGAIAAAGKGGAEEESRNGDKKVVGNEKGAPAKKKSGHSSCETHFASSAKALAEPNLETRRFESFELKYLGAHAAGKEGSGEGPTGGFNGRQTWDEREESFHIQDPMTIHCGFMGPGGGSLPGFHLDPQDSDALASCHIAVVSATFGASDAIHSISKSQVSDLSHRTVCFVLFLDAASLAAIKKDRKPGISKDGRIGIWRPVVVRPPLPYDDPRRIGKIPKLLTHRVFPRARYSIWIDAKLKLAQDPRAVLERFLWREKAEFAISNHYDRHDVREEVVQNKKLNKYDHRTIDEQYETYVREGLDSFNGSDPNRPLLSYVPEGSLIIREHTPMSNLFSCLWFNEVDRFTSRDQLSFAHTFLKLTRSNPDRKFRLKMFLDCERRATAKLYRHRADGGSTQRKRTAH</sequence>
<evidence type="ECO:0000259" key="3">
    <source>
        <dbReference type="Pfam" id="PF04765"/>
    </source>
</evidence>
<dbReference type="EMBL" id="DF236990">
    <property type="protein sequence ID" value="GAQ79903.1"/>
    <property type="molecule type" value="Genomic_DNA"/>
</dbReference>
<dbReference type="InterPro" id="IPR048354">
    <property type="entry name" value="TOD1_MUCI70_glycTrfase_dom"/>
</dbReference>
<gene>
    <name evidence="4" type="ORF">KFL_000410030</name>
</gene>
<dbReference type="Pfam" id="PF04765">
    <property type="entry name" value="TOD1_MUCI70"/>
    <property type="match status" value="1"/>
</dbReference>
<evidence type="ECO:0000256" key="1">
    <source>
        <dbReference type="SAM" id="MobiDB-lite"/>
    </source>
</evidence>
<protein>
    <recommendedName>
        <fullName evidence="3">TOD1/MUCI70 glycosyltransferase-like domain-containing protein</fullName>
    </recommendedName>
</protein>
<feature type="region of interest" description="Disordered" evidence="1">
    <location>
        <begin position="1"/>
        <end position="24"/>
    </location>
</feature>
<dbReference type="PANTHER" id="PTHR12956:SF24">
    <property type="entry name" value="TRANSMEMBRANE PROTEIN (DUF616)"/>
    <property type="match status" value="1"/>
</dbReference>
<evidence type="ECO:0000313" key="4">
    <source>
        <dbReference type="EMBL" id="GAQ79903.1"/>
    </source>
</evidence>
<dbReference type="InterPro" id="IPR006852">
    <property type="entry name" value="TOD1_MUCI70"/>
</dbReference>
<evidence type="ECO:0000256" key="2">
    <source>
        <dbReference type="SAM" id="Phobius"/>
    </source>
</evidence>
<feature type="compositionally biased region" description="Basic and acidic residues" evidence="1">
    <location>
        <begin position="192"/>
        <end position="201"/>
    </location>
</feature>
<feature type="compositionally biased region" description="Basic and acidic residues" evidence="1">
    <location>
        <begin position="222"/>
        <end position="236"/>
    </location>
</feature>
<dbReference type="Proteomes" id="UP000054558">
    <property type="component" value="Unassembled WGS sequence"/>
</dbReference>
<reference evidence="4 5" key="1">
    <citation type="journal article" date="2014" name="Nat. Commun.">
        <title>Klebsormidium flaccidum genome reveals primary factors for plant terrestrial adaptation.</title>
        <authorList>
            <person name="Hori K."/>
            <person name="Maruyama F."/>
            <person name="Fujisawa T."/>
            <person name="Togashi T."/>
            <person name="Yamamoto N."/>
            <person name="Seo M."/>
            <person name="Sato S."/>
            <person name="Yamada T."/>
            <person name="Mori H."/>
            <person name="Tajima N."/>
            <person name="Moriyama T."/>
            <person name="Ikeuchi M."/>
            <person name="Watanabe M."/>
            <person name="Wada H."/>
            <person name="Kobayashi K."/>
            <person name="Saito M."/>
            <person name="Masuda T."/>
            <person name="Sasaki-Sekimoto Y."/>
            <person name="Mashiguchi K."/>
            <person name="Awai K."/>
            <person name="Shimojima M."/>
            <person name="Masuda S."/>
            <person name="Iwai M."/>
            <person name="Nobusawa T."/>
            <person name="Narise T."/>
            <person name="Kondo S."/>
            <person name="Saito H."/>
            <person name="Sato R."/>
            <person name="Murakawa M."/>
            <person name="Ihara Y."/>
            <person name="Oshima-Yamada Y."/>
            <person name="Ohtaka K."/>
            <person name="Satoh M."/>
            <person name="Sonobe K."/>
            <person name="Ishii M."/>
            <person name="Ohtani R."/>
            <person name="Kanamori-Sato M."/>
            <person name="Honoki R."/>
            <person name="Miyazaki D."/>
            <person name="Mochizuki H."/>
            <person name="Umetsu J."/>
            <person name="Higashi K."/>
            <person name="Shibata D."/>
            <person name="Kamiya Y."/>
            <person name="Sato N."/>
            <person name="Nakamura Y."/>
            <person name="Tabata S."/>
            <person name="Ida S."/>
            <person name="Kurokawa K."/>
            <person name="Ohta H."/>
        </authorList>
    </citation>
    <scope>NUCLEOTIDE SEQUENCE [LARGE SCALE GENOMIC DNA]</scope>
    <source>
        <strain evidence="4 5">NIES-2285</strain>
    </source>
</reference>
<evidence type="ECO:0000313" key="5">
    <source>
        <dbReference type="Proteomes" id="UP000054558"/>
    </source>
</evidence>
<feature type="domain" description="TOD1/MUCI70 glycosyltransferase-like" evidence="3">
    <location>
        <begin position="297"/>
        <end position="601"/>
    </location>
</feature>
<name>A0A1Y1HPC8_KLENI</name>
<keyword evidence="2" id="KW-0472">Membrane</keyword>